<organism evidence="9 10">
    <name type="scientific">Edhazardia aedis (strain USNM 41457)</name>
    <name type="common">Microsporidian parasite</name>
    <dbReference type="NCBI Taxonomy" id="1003232"/>
    <lineage>
        <taxon>Eukaryota</taxon>
        <taxon>Fungi</taxon>
        <taxon>Fungi incertae sedis</taxon>
        <taxon>Microsporidia</taxon>
        <taxon>Edhazardia</taxon>
    </lineage>
</organism>
<dbReference type="PROSITE" id="PS51084">
    <property type="entry name" value="HIT_2"/>
    <property type="match status" value="1"/>
</dbReference>
<gene>
    <name evidence="9" type="ORF">EDEG_00934</name>
</gene>
<feature type="binding site" evidence="5">
    <location>
        <begin position="84"/>
        <end position="87"/>
    </location>
    <ligand>
        <name>substrate</name>
    </ligand>
</feature>
<evidence type="ECO:0000313" key="10">
    <source>
        <dbReference type="Proteomes" id="UP000003163"/>
    </source>
</evidence>
<protein>
    <recommendedName>
        <fullName evidence="8">HIT domain-containing protein</fullName>
    </recommendedName>
</protein>
<dbReference type="InterPro" id="IPR051884">
    <property type="entry name" value="Bis(5'-adenosyl)-TPase_reg"/>
</dbReference>
<feature type="active site" description="Tele-AMP-histidine intermediate" evidence="3">
    <location>
        <position position="91"/>
    </location>
</feature>
<dbReference type="PROSITE" id="PS00892">
    <property type="entry name" value="HIT_1"/>
    <property type="match status" value="1"/>
</dbReference>
<dbReference type="OMA" id="DAIYGMM"/>
<dbReference type="InterPro" id="IPR011146">
    <property type="entry name" value="HIT-like"/>
</dbReference>
<evidence type="ECO:0000256" key="7">
    <source>
        <dbReference type="PROSITE-ProRule" id="PRU00464"/>
    </source>
</evidence>
<dbReference type="VEuPathDB" id="MicrosporidiaDB:EDEG_00934"/>
<dbReference type="PANTHER" id="PTHR46243">
    <property type="entry name" value="BIS(5'-ADENOSYL)-TRIPHOSPHATASE"/>
    <property type="match status" value="1"/>
</dbReference>
<evidence type="ECO:0000256" key="3">
    <source>
        <dbReference type="PIRSR" id="PIRSR601310-1"/>
    </source>
</evidence>
<dbReference type="InterPro" id="IPR039383">
    <property type="entry name" value="FHIT"/>
</dbReference>
<reference evidence="9 10" key="1">
    <citation type="submission" date="2011-08" db="EMBL/GenBank/DDBJ databases">
        <authorList>
            <person name="Liu Z.J."/>
            <person name="Shi F.L."/>
            <person name="Lu J.Q."/>
            <person name="Li M."/>
            <person name="Wang Z.L."/>
        </authorList>
    </citation>
    <scope>NUCLEOTIDE SEQUENCE [LARGE SCALE GENOMIC DNA]</scope>
    <source>
        <strain evidence="9 10">USNM 41457</strain>
    </source>
</reference>
<evidence type="ECO:0000256" key="5">
    <source>
        <dbReference type="PIRSR" id="PIRSR639383-2"/>
    </source>
</evidence>
<accession>J8ZZ04</accession>
<dbReference type="InParanoid" id="J8ZZ04"/>
<keyword evidence="10" id="KW-1185">Reference proteome</keyword>
<dbReference type="Pfam" id="PF01230">
    <property type="entry name" value="HIT"/>
    <property type="match status" value="1"/>
</dbReference>
<dbReference type="InterPro" id="IPR001310">
    <property type="entry name" value="Histidine_triad_HIT"/>
</dbReference>
<feature type="binding site" evidence="5">
    <location>
        <position position="93"/>
    </location>
    <ligand>
        <name>substrate</name>
    </ligand>
</feature>
<feature type="binding site" evidence="5">
    <location>
        <position position="24"/>
    </location>
    <ligand>
        <name>substrate</name>
    </ligand>
</feature>
<dbReference type="Proteomes" id="UP000003163">
    <property type="component" value="Unassembled WGS sequence"/>
</dbReference>
<keyword evidence="1" id="KW-0547">Nucleotide-binding</keyword>
<dbReference type="AlphaFoldDB" id="J8ZZ04"/>
<dbReference type="HOGENOM" id="CLU_056776_7_1_1"/>
<name>J8ZZ04_EDHAE</name>
<feature type="domain" description="HIT" evidence="8">
    <location>
        <begin position="1"/>
        <end position="104"/>
    </location>
</feature>
<dbReference type="FunFam" id="3.30.428.10:FF:000011">
    <property type="entry name" value="Fragile histidine triad"/>
    <property type="match status" value="1"/>
</dbReference>
<evidence type="ECO:0000256" key="4">
    <source>
        <dbReference type="PIRSR" id="PIRSR601310-3"/>
    </source>
</evidence>
<dbReference type="STRING" id="1003232.J8ZZ04"/>
<dbReference type="GO" id="GO:0000166">
    <property type="term" value="F:nucleotide binding"/>
    <property type="evidence" value="ECO:0007669"/>
    <property type="project" value="UniProtKB-KW"/>
</dbReference>
<sequence length="146" mass="16959">MFADIEIPSEHIIYETEYSFVFVNLRPFLPNHILVSPKRIVSRVYELKNDEAIDLFLCVKLATKALKHIYQGFTINIQDGSVAGQKVFHTHVHIVPRNENDLCENDQIYKSGALDVERTDRSFEEMRIEAISLKRYFNAADNNLED</sequence>
<dbReference type="PANTHER" id="PTHR46243:SF1">
    <property type="entry name" value="BIS(5'-ADENOSYL)-TRIPHOSPHATASE"/>
    <property type="match status" value="1"/>
</dbReference>
<keyword evidence="2" id="KW-0378">Hydrolase</keyword>
<dbReference type="OrthoDB" id="680339at2759"/>
<feature type="short sequence motif" description="Histidine triad motif" evidence="4 7">
    <location>
        <begin position="89"/>
        <end position="93"/>
    </location>
</feature>
<dbReference type="CDD" id="cd01275">
    <property type="entry name" value="FHIT"/>
    <property type="match status" value="1"/>
</dbReference>
<dbReference type="Gene3D" id="3.30.428.10">
    <property type="entry name" value="HIT-like"/>
    <property type="match status" value="1"/>
</dbReference>
<dbReference type="EMBL" id="AFBI03000012">
    <property type="protein sequence ID" value="EJW04923.1"/>
    <property type="molecule type" value="Genomic_DNA"/>
</dbReference>
<comment type="caution">
    <text evidence="9">The sequence shown here is derived from an EMBL/GenBank/DDBJ whole genome shotgun (WGS) entry which is preliminary data.</text>
</comment>
<dbReference type="InterPro" id="IPR019808">
    <property type="entry name" value="Histidine_triad_CS"/>
</dbReference>
<feature type="binding site" evidence="5">
    <location>
        <position position="78"/>
    </location>
    <ligand>
        <name>substrate</name>
    </ligand>
</feature>
<dbReference type="GO" id="GO:0004081">
    <property type="term" value="F:bis(5'-nucleosyl)-tetraphosphatase (asymmetrical) activity"/>
    <property type="evidence" value="ECO:0007669"/>
    <property type="project" value="EnsemblFungi"/>
</dbReference>
<reference evidence="10" key="2">
    <citation type="submission" date="2015-07" db="EMBL/GenBank/DDBJ databases">
        <title>Contrasting host-pathogen interactions and genome evolution in two generalist and specialist microsporidian pathogens of mosquitoes.</title>
        <authorList>
            <consortium name="The Broad Institute Genomics Platform"/>
            <consortium name="The Broad Institute Genome Sequencing Center for Infectious Disease"/>
            <person name="Cuomo C.A."/>
            <person name="Sanscrainte N.D."/>
            <person name="Goldberg J.M."/>
            <person name="Heiman D."/>
            <person name="Young S."/>
            <person name="Zeng Q."/>
            <person name="Becnel J.J."/>
            <person name="Birren B.W."/>
        </authorList>
    </citation>
    <scope>NUCLEOTIDE SEQUENCE [LARGE SCALE GENOMIC DNA]</scope>
    <source>
        <strain evidence="10">USNM 41457</strain>
    </source>
</reference>
<dbReference type="SUPFAM" id="SSF54197">
    <property type="entry name" value="HIT-like"/>
    <property type="match status" value="1"/>
</dbReference>
<evidence type="ECO:0000259" key="8">
    <source>
        <dbReference type="PROSITE" id="PS51084"/>
    </source>
</evidence>
<dbReference type="GO" id="GO:0015964">
    <property type="term" value="P:diadenosine triphosphate catabolic process"/>
    <property type="evidence" value="ECO:0007669"/>
    <property type="project" value="EnsemblFungi"/>
</dbReference>
<feature type="site" description="Important for induction of apoptosis" evidence="6">
    <location>
        <position position="109"/>
    </location>
</feature>
<evidence type="ECO:0000313" key="9">
    <source>
        <dbReference type="EMBL" id="EJW04923.1"/>
    </source>
</evidence>
<dbReference type="InterPro" id="IPR036265">
    <property type="entry name" value="HIT-like_sf"/>
</dbReference>
<dbReference type="PRINTS" id="PR00332">
    <property type="entry name" value="HISTRIAD"/>
</dbReference>
<evidence type="ECO:0000256" key="1">
    <source>
        <dbReference type="ARBA" id="ARBA00022741"/>
    </source>
</evidence>
<proteinExistence type="predicted"/>
<evidence type="ECO:0000256" key="6">
    <source>
        <dbReference type="PIRSR" id="PIRSR639383-3"/>
    </source>
</evidence>
<dbReference type="FunCoup" id="J8ZZ04">
    <property type="interactions" value="24"/>
</dbReference>
<evidence type="ECO:0000256" key="2">
    <source>
        <dbReference type="ARBA" id="ARBA00022801"/>
    </source>
</evidence>